<dbReference type="GO" id="GO:0015562">
    <property type="term" value="F:efflux transmembrane transporter activity"/>
    <property type="evidence" value="ECO:0007669"/>
    <property type="project" value="TreeGrafter"/>
</dbReference>
<evidence type="ECO:0000259" key="2">
    <source>
        <dbReference type="Pfam" id="PF25954"/>
    </source>
</evidence>
<accession>A0A380TA65</accession>
<dbReference type="Gene3D" id="2.40.50.100">
    <property type="match status" value="1"/>
</dbReference>
<dbReference type="AlphaFoldDB" id="A0A380TA65"/>
<keyword evidence="1" id="KW-1133">Transmembrane helix</keyword>
<name>A0A380TA65_9ZZZZ</name>
<dbReference type="InterPro" id="IPR006143">
    <property type="entry name" value="RND_pump_MFP"/>
</dbReference>
<dbReference type="EMBL" id="UIDG01000045">
    <property type="protein sequence ID" value="SUS04663.1"/>
    <property type="molecule type" value="Genomic_DNA"/>
</dbReference>
<dbReference type="PANTHER" id="PTHR30469:SF15">
    <property type="entry name" value="HLYD FAMILY OF SECRETION PROTEINS"/>
    <property type="match status" value="1"/>
</dbReference>
<proteinExistence type="predicted"/>
<dbReference type="Gene3D" id="1.10.287.470">
    <property type="entry name" value="Helix hairpin bin"/>
    <property type="match status" value="1"/>
</dbReference>
<dbReference type="PANTHER" id="PTHR30469">
    <property type="entry name" value="MULTIDRUG RESISTANCE PROTEIN MDTA"/>
    <property type="match status" value="1"/>
</dbReference>
<dbReference type="NCBIfam" id="TIGR01730">
    <property type="entry name" value="RND_mfp"/>
    <property type="match status" value="1"/>
</dbReference>
<dbReference type="Gene3D" id="2.40.30.170">
    <property type="match status" value="1"/>
</dbReference>
<organism evidence="4">
    <name type="scientific">metagenome</name>
    <dbReference type="NCBI Taxonomy" id="256318"/>
    <lineage>
        <taxon>unclassified sequences</taxon>
        <taxon>metagenomes</taxon>
    </lineage>
</organism>
<evidence type="ECO:0000313" key="4">
    <source>
        <dbReference type="EMBL" id="SUS04663.1"/>
    </source>
</evidence>
<dbReference type="Pfam" id="PF25954">
    <property type="entry name" value="Beta-barrel_RND_2"/>
    <property type="match status" value="1"/>
</dbReference>
<evidence type="ECO:0000259" key="3">
    <source>
        <dbReference type="Pfam" id="PF25973"/>
    </source>
</evidence>
<protein>
    <recommendedName>
        <fullName evidence="5">Efflux transporter, RND family, MFP subunit</fullName>
    </recommendedName>
</protein>
<dbReference type="GO" id="GO:1990281">
    <property type="term" value="C:efflux pump complex"/>
    <property type="evidence" value="ECO:0007669"/>
    <property type="project" value="TreeGrafter"/>
</dbReference>
<keyword evidence="1" id="KW-0812">Transmembrane</keyword>
<feature type="transmembrane region" description="Helical" evidence="1">
    <location>
        <begin position="6"/>
        <end position="27"/>
    </location>
</feature>
<dbReference type="InterPro" id="IPR058647">
    <property type="entry name" value="BSH_CzcB-like"/>
</dbReference>
<gene>
    <name evidence="4" type="ORF">DF3PB_1390007</name>
</gene>
<sequence length="339" mass="36919">MLKKLLPWIMAAIVVAGAVAAFWYLAIPVVEVQRPLRGPAVDAVYATGVVEPVTWAKVTPIVRGRVVELCACEGERISRGDVLARLDDEEPRARLKEYEARARFLESDVARYGKLLSDRVISVQAYERLVSQFDEVRASIAAAREHLADYTLRAPMAGRVLRQDGEVGEVVEPGDVLFWVGEPTPLWIEADVDEEDIPRVRVGQHTLVKSDAFAGQVLAGTVSQITPKGDPVAKSFRVRIGLPAETPLMIGMTTEINIIIREEPGALLVPAEAAVDGRVFVVEGGRAIERPITPGIKGVRWLQIKAGLSEDDAVIVTPPPQLKAGDRVRVRAAPAPADR</sequence>
<evidence type="ECO:0000256" key="1">
    <source>
        <dbReference type="SAM" id="Phobius"/>
    </source>
</evidence>
<dbReference type="Pfam" id="PF25973">
    <property type="entry name" value="BSH_CzcB"/>
    <property type="match status" value="1"/>
</dbReference>
<dbReference type="SUPFAM" id="SSF111369">
    <property type="entry name" value="HlyD-like secretion proteins"/>
    <property type="match status" value="1"/>
</dbReference>
<dbReference type="InterPro" id="IPR058792">
    <property type="entry name" value="Beta-barrel_RND_2"/>
</dbReference>
<dbReference type="Gene3D" id="2.40.420.20">
    <property type="match status" value="1"/>
</dbReference>
<evidence type="ECO:0008006" key="5">
    <source>
        <dbReference type="Google" id="ProtNLM"/>
    </source>
</evidence>
<feature type="domain" description="CusB-like beta-barrel" evidence="2">
    <location>
        <begin position="185"/>
        <end position="258"/>
    </location>
</feature>
<reference evidence="4" key="1">
    <citation type="submission" date="2018-07" db="EMBL/GenBank/DDBJ databases">
        <authorList>
            <person name="Quirk P.G."/>
            <person name="Krulwich T.A."/>
        </authorList>
    </citation>
    <scope>NUCLEOTIDE SEQUENCE</scope>
</reference>
<feature type="domain" description="CzcB-like barrel-sandwich hybrid" evidence="3">
    <location>
        <begin position="56"/>
        <end position="180"/>
    </location>
</feature>
<keyword evidence="1" id="KW-0472">Membrane</keyword>